<evidence type="ECO:0008006" key="4">
    <source>
        <dbReference type="Google" id="ProtNLM"/>
    </source>
</evidence>
<evidence type="ECO:0000256" key="1">
    <source>
        <dbReference type="SAM" id="SignalP"/>
    </source>
</evidence>
<name>A0A1I2ZZK5_9SPHI</name>
<accession>A0A1I2ZZK5</accession>
<dbReference type="OrthoDB" id="1094864at2"/>
<evidence type="ECO:0000313" key="2">
    <source>
        <dbReference type="EMBL" id="SFH43224.1"/>
    </source>
</evidence>
<dbReference type="PROSITE" id="PS51257">
    <property type="entry name" value="PROKAR_LIPOPROTEIN"/>
    <property type="match status" value="1"/>
</dbReference>
<feature type="chain" id="PRO_5011739008" description="DUF4843 domain-containing protein" evidence="1">
    <location>
        <begin position="20"/>
        <end position="247"/>
    </location>
</feature>
<dbReference type="STRING" id="414048.SAMN04489864_11249"/>
<protein>
    <recommendedName>
        <fullName evidence="4">DUF4843 domain-containing protein</fullName>
    </recommendedName>
</protein>
<dbReference type="Proteomes" id="UP000199666">
    <property type="component" value="Unassembled WGS sequence"/>
</dbReference>
<dbReference type="AlphaFoldDB" id="A0A1I2ZZK5"/>
<dbReference type="InterPro" id="IPR032299">
    <property type="entry name" value="DUF4843"/>
</dbReference>
<keyword evidence="1" id="KW-0732">Signal</keyword>
<organism evidence="2 3">
    <name type="scientific">Pedobacter insulae</name>
    <dbReference type="NCBI Taxonomy" id="414048"/>
    <lineage>
        <taxon>Bacteria</taxon>
        <taxon>Pseudomonadati</taxon>
        <taxon>Bacteroidota</taxon>
        <taxon>Sphingobacteriia</taxon>
        <taxon>Sphingobacteriales</taxon>
        <taxon>Sphingobacteriaceae</taxon>
        <taxon>Pedobacter</taxon>
    </lineage>
</organism>
<keyword evidence="3" id="KW-1185">Reference proteome</keyword>
<dbReference type="RefSeq" id="WP_090997224.1">
    <property type="nucleotide sequence ID" value="NZ_FOPP01000012.1"/>
</dbReference>
<feature type="signal peptide" evidence="1">
    <location>
        <begin position="1"/>
        <end position="19"/>
    </location>
</feature>
<dbReference type="Pfam" id="PF16132">
    <property type="entry name" value="DUF4843"/>
    <property type="match status" value="1"/>
</dbReference>
<evidence type="ECO:0000313" key="3">
    <source>
        <dbReference type="Proteomes" id="UP000199666"/>
    </source>
</evidence>
<gene>
    <name evidence="2" type="ORF">SAMN04489864_11249</name>
</gene>
<dbReference type="EMBL" id="FOPP01000012">
    <property type="protein sequence ID" value="SFH43224.1"/>
    <property type="molecule type" value="Genomic_DNA"/>
</dbReference>
<reference evidence="2 3" key="1">
    <citation type="submission" date="2016-10" db="EMBL/GenBank/DDBJ databases">
        <authorList>
            <person name="de Groot N.N."/>
        </authorList>
    </citation>
    <scope>NUCLEOTIDE SEQUENCE [LARGE SCALE GENOMIC DNA]</scope>
    <source>
        <strain evidence="2 3">DSM 18684</strain>
    </source>
</reference>
<sequence length="247" mass="27500">MKAIVKVCALALTFGFLFSACSKKDIQIYENDPRLFFQIPGTGSVALRDSVIYSFPANPKVTTTDTLWFNACIMGNAAPVDRIVGIKVNTENSTAIEGVNFKIVSKILPANAFKVRIPVVVYRTGLKDKSVRLQLEVQENNDFKIGYNRYNKAIFIWGDKFLKPDIWDTSNYRNAFGTFTETRYAFILKACNITELPDPMNLVQLGYYNAVVRKALNDYNNTPGNTQLTDEMGVVGFPVYTGIGGAG</sequence>
<proteinExistence type="predicted"/>